<feature type="compositionally biased region" description="Low complexity" evidence="1">
    <location>
        <begin position="14"/>
        <end position="30"/>
    </location>
</feature>
<feature type="region of interest" description="Disordered" evidence="1">
    <location>
        <begin position="1"/>
        <end position="104"/>
    </location>
</feature>
<protein>
    <submittedName>
        <fullName evidence="2">Uncharacterized protein</fullName>
    </submittedName>
</protein>
<dbReference type="Proteomes" id="UP000070700">
    <property type="component" value="Unassembled WGS sequence"/>
</dbReference>
<dbReference type="EMBL" id="KQ947413">
    <property type="protein sequence ID" value="KUJ18401.1"/>
    <property type="molecule type" value="Genomic_DNA"/>
</dbReference>
<dbReference type="InParanoid" id="A0A194XE23"/>
<keyword evidence="3" id="KW-1185">Reference proteome</keyword>
<sequence length="104" mass="11473">MLPQTRHLARLAFPRRVPSTTRPLSTTSLSAKWEGSKPSDHITNENDSHNVRHDAHKEGQQERQKGDGSRGTSEQAGDANKKAKEEFPEAPDTVGMQDERGGKA</sequence>
<dbReference type="GeneID" id="28817527"/>
<organism evidence="2 3">
    <name type="scientific">Mollisia scopiformis</name>
    <name type="common">Conifer needle endophyte fungus</name>
    <name type="synonym">Phialocephala scopiformis</name>
    <dbReference type="NCBI Taxonomy" id="149040"/>
    <lineage>
        <taxon>Eukaryota</taxon>
        <taxon>Fungi</taxon>
        <taxon>Dikarya</taxon>
        <taxon>Ascomycota</taxon>
        <taxon>Pezizomycotina</taxon>
        <taxon>Leotiomycetes</taxon>
        <taxon>Helotiales</taxon>
        <taxon>Mollisiaceae</taxon>
        <taxon>Mollisia</taxon>
    </lineage>
</organism>
<gene>
    <name evidence="2" type="ORF">LY89DRAFT_47483</name>
</gene>
<dbReference type="OrthoDB" id="3945172at2759"/>
<dbReference type="KEGG" id="psco:LY89DRAFT_47483"/>
<accession>A0A194XE23</accession>
<dbReference type="AlphaFoldDB" id="A0A194XE23"/>
<evidence type="ECO:0000256" key="1">
    <source>
        <dbReference type="SAM" id="MobiDB-lite"/>
    </source>
</evidence>
<proteinExistence type="predicted"/>
<dbReference type="RefSeq" id="XP_018072756.1">
    <property type="nucleotide sequence ID" value="XM_018207801.1"/>
</dbReference>
<feature type="compositionally biased region" description="Basic and acidic residues" evidence="1">
    <location>
        <begin position="34"/>
        <end position="68"/>
    </location>
</feature>
<evidence type="ECO:0000313" key="3">
    <source>
        <dbReference type="Proteomes" id="UP000070700"/>
    </source>
</evidence>
<evidence type="ECO:0000313" key="2">
    <source>
        <dbReference type="EMBL" id="KUJ18401.1"/>
    </source>
</evidence>
<reference evidence="2 3" key="1">
    <citation type="submission" date="2015-10" db="EMBL/GenBank/DDBJ databases">
        <title>Full genome of DAOMC 229536 Phialocephala scopiformis, a fungal endophyte of spruce producing the potent anti-insectan compound rugulosin.</title>
        <authorList>
            <consortium name="DOE Joint Genome Institute"/>
            <person name="Walker A.K."/>
            <person name="Frasz S.L."/>
            <person name="Seifert K.A."/>
            <person name="Miller J.D."/>
            <person name="Mondo S.J."/>
            <person name="Labutti K."/>
            <person name="Lipzen A."/>
            <person name="Dockter R."/>
            <person name="Kennedy M."/>
            <person name="Grigoriev I.V."/>
            <person name="Spatafora J.W."/>
        </authorList>
    </citation>
    <scope>NUCLEOTIDE SEQUENCE [LARGE SCALE GENOMIC DNA]</scope>
    <source>
        <strain evidence="2 3">CBS 120377</strain>
    </source>
</reference>
<name>A0A194XE23_MOLSC</name>